<dbReference type="AlphaFoldDB" id="A0A8F6YCD0"/>
<keyword evidence="6" id="KW-1185">Reference proteome</keyword>
<accession>A0A8F6YCD0</accession>
<dbReference type="InterPro" id="IPR050557">
    <property type="entry name" value="RTX_toxin/Mannuronan_C5-epim"/>
</dbReference>
<evidence type="ECO:0000256" key="1">
    <source>
        <dbReference type="ARBA" id="ARBA00004613"/>
    </source>
</evidence>
<feature type="domain" description="Peptidase metallopeptidase" evidence="4">
    <location>
        <begin position="165"/>
        <end position="339"/>
    </location>
</feature>
<dbReference type="GO" id="GO:0008237">
    <property type="term" value="F:metallopeptidase activity"/>
    <property type="evidence" value="ECO:0007669"/>
    <property type="project" value="InterPro"/>
</dbReference>
<dbReference type="Proteomes" id="UP000825009">
    <property type="component" value="Chromosome"/>
</dbReference>
<name>A0A8F6YCD0_9RHOB</name>
<evidence type="ECO:0000259" key="4">
    <source>
        <dbReference type="SMART" id="SM00235"/>
    </source>
</evidence>
<dbReference type="GO" id="GO:0005509">
    <property type="term" value="F:calcium ion binding"/>
    <property type="evidence" value="ECO:0007669"/>
    <property type="project" value="InterPro"/>
</dbReference>
<dbReference type="Pfam" id="PF00353">
    <property type="entry name" value="HemolysinCabind"/>
    <property type="match status" value="4"/>
</dbReference>
<dbReference type="InterPro" id="IPR018511">
    <property type="entry name" value="Hemolysin-typ_Ca-bd_CS"/>
</dbReference>
<dbReference type="EMBL" id="CP079194">
    <property type="protein sequence ID" value="QXT41106.1"/>
    <property type="molecule type" value="Genomic_DNA"/>
</dbReference>
<evidence type="ECO:0000256" key="2">
    <source>
        <dbReference type="ARBA" id="ARBA00022525"/>
    </source>
</evidence>
<dbReference type="InterPro" id="IPR013858">
    <property type="entry name" value="Peptidase_M10B_C"/>
</dbReference>
<reference evidence="5 6" key="1">
    <citation type="submission" date="2021-07" db="EMBL/GenBank/DDBJ databases">
        <title>A novel Jannaschia species isolated from marine dinoflagellate Ceratoperidinium margalefii.</title>
        <authorList>
            <person name="Jiang Y."/>
            <person name="Li Z."/>
        </authorList>
    </citation>
    <scope>NUCLEOTIDE SEQUENCE [LARGE SCALE GENOMIC DNA]</scope>
    <source>
        <strain evidence="5 6">J12C1-MA-4</strain>
    </source>
</reference>
<comment type="subcellular location">
    <subcellularLocation>
        <location evidence="1">Secreted</location>
    </subcellularLocation>
</comment>
<dbReference type="PANTHER" id="PTHR38340">
    <property type="entry name" value="S-LAYER PROTEIN"/>
    <property type="match status" value="1"/>
</dbReference>
<gene>
    <name evidence="5" type="ORF">KYE46_07800</name>
</gene>
<dbReference type="CDD" id="cd04277">
    <property type="entry name" value="ZnMc_serralysin_like"/>
    <property type="match status" value="1"/>
</dbReference>
<dbReference type="InterPro" id="IPR006026">
    <property type="entry name" value="Peptidase_Metallo"/>
</dbReference>
<evidence type="ECO:0000313" key="5">
    <source>
        <dbReference type="EMBL" id="QXT41106.1"/>
    </source>
</evidence>
<dbReference type="GO" id="GO:0006508">
    <property type="term" value="P:proteolysis"/>
    <property type="evidence" value="ECO:0007669"/>
    <property type="project" value="InterPro"/>
</dbReference>
<dbReference type="GO" id="GO:0008270">
    <property type="term" value="F:zinc ion binding"/>
    <property type="evidence" value="ECO:0007669"/>
    <property type="project" value="InterPro"/>
</dbReference>
<dbReference type="GO" id="GO:0005615">
    <property type="term" value="C:extracellular space"/>
    <property type="evidence" value="ECO:0007669"/>
    <property type="project" value="InterPro"/>
</dbReference>
<dbReference type="InterPro" id="IPR001343">
    <property type="entry name" value="Hemolysn_Ca-bd"/>
</dbReference>
<dbReference type="PROSITE" id="PS00330">
    <property type="entry name" value="HEMOLYSIN_CALCIUM"/>
    <property type="match status" value="5"/>
</dbReference>
<keyword evidence="3" id="KW-0677">Repeat</keyword>
<sequence length="710" mass="72204">MNPALSGCEYLGLTSSNAPGPARVPGDTIVETGDAGATVGSAAAMTVGTYFLGELSSGTESDWIEVTLDPGTYTIAGVGTGPLDSAVNDITLTLRDVSGVSIDYDNGSGPGLNAELSVTTSETMTLFIDVGSYVPTDSGTYGVSITEGSLASYNAEMGAGNLMRSNQAWVSSGGTSVDLTWAVRASGTDPLNGTPMVALDASQIALADAALSYTDAISGLNVTRVAPDGSSNDATLLIGAYSANDGAGAYAYLPGSNGGNTSSPAANGDIWLNNQSFGWQSYGFGTYTSFTMLHEIGHAIGLAHPGTYNASSGVTFSYQNHAQFTEDSQQYTVMSYFDETHTGASGGLGFPDTFMLHDFMAIHQLYGTDDTYNAGNTIYGFNATEAGSAYDFTANATPFMTVYDGAGSDTIDLSGYANGQRLTLEAGSFSDIGGYSGNFSIAFGAVIEHAVGGSGNDEITGNSAPNQLEGGAGADTLIGSAGNDTLIGGEGNDTLMGGAEFDLLEGGEGRDSLVGGMGNDTLVGGRQNDRMSGGNGDDIILGEMGADRLIGGRGADTLSGGNRNDKLIGGDGDDDIFGDQGNDLLRGGSQNDALHGGAGNDILVGGAGFDTLEGGDGDDSLTGAFNADLFIFKDANGADTISDFDAQNDFEKIDFSGMSSLNTLSDVLGHGSGTAAATQVDADVFIATDGGSILLQNVLYADLDAQDFIF</sequence>
<protein>
    <submittedName>
        <fullName evidence="5">M10 family metallopeptidase C-terminal domain-containing protein</fullName>
    </submittedName>
</protein>
<dbReference type="Pfam" id="PF08548">
    <property type="entry name" value="Peptidase_M10_C"/>
    <property type="match status" value="1"/>
</dbReference>
<dbReference type="InterPro" id="IPR034033">
    <property type="entry name" value="Serralysin-like"/>
</dbReference>
<evidence type="ECO:0000256" key="3">
    <source>
        <dbReference type="ARBA" id="ARBA00022737"/>
    </source>
</evidence>
<dbReference type="KEGG" id="gce:KYE46_07800"/>
<dbReference type="SMART" id="SM00235">
    <property type="entry name" value="ZnMc"/>
    <property type="match status" value="1"/>
</dbReference>
<proteinExistence type="predicted"/>
<evidence type="ECO:0000313" key="6">
    <source>
        <dbReference type="Proteomes" id="UP000825009"/>
    </source>
</evidence>
<dbReference type="RefSeq" id="WP_219004729.1">
    <property type="nucleotide sequence ID" value="NZ_CP079194.1"/>
</dbReference>
<organism evidence="5 6">
    <name type="scientific">Gymnodinialimonas ceratoperidinii</name>
    <dbReference type="NCBI Taxonomy" id="2856823"/>
    <lineage>
        <taxon>Bacteria</taxon>
        <taxon>Pseudomonadati</taxon>
        <taxon>Pseudomonadota</taxon>
        <taxon>Alphaproteobacteria</taxon>
        <taxon>Rhodobacterales</taxon>
        <taxon>Paracoccaceae</taxon>
        <taxon>Gymnodinialimonas</taxon>
    </lineage>
</organism>
<dbReference type="PANTHER" id="PTHR38340:SF1">
    <property type="entry name" value="S-LAYER PROTEIN"/>
    <property type="match status" value="1"/>
</dbReference>
<keyword evidence="2" id="KW-0964">Secreted</keyword>